<name>A0ABS1WUG3_9GAMM</name>
<gene>
    <name evidence="4" type="ORF">JM946_07685</name>
</gene>
<dbReference type="PANTHER" id="PTHR34475:SF1">
    <property type="entry name" value="CYTOSKELETON PROTEIN RODZ"/>
    <property type="match status" value="1"/>
</dbReference>
<feature type="compositionally biased region" description="Low complexity" evidence="1">
    <location>
        <begin position="167"/>
        <end position="177"/>
    </location>
</feature>
<protein>
    <submittedName>
        <fullName evidence="4">Helix-turn-helix domain-containing protein</fullName>
    </submittedName>
</protein>
<organism evidence="4 5">
    <name type="scientific">Steroidobacter gossypii</name>
    <dbReference type="NCBI Taxonomy" id="2805490"/>
    <lineage>
        <taxon>Bacteria</taxon>
        <taxon>Pseudomonadati</taxon>
        <taxon>Pseudomonadota</taxon>
        <taxon>Gammaproteobacteria</taxon>
        <taxon>Steroidobacterales</taxon>
        <taxon>Steroidobacteraceae</taxon>
        <taxon>Steroidobacter</taxon>
    </lineage>
</organism>
<evidence type="ECO:0000259" key="3">
    <source>
        <dbReference type="Pfam" id="PF13464"/>
    </source>
</evidence>
<keyword evidence="2" id="KW-0812">Transmembrane</keyword>
<sequence length="352" mass="36566">MNAAGNSSEQNALDNAQVGSAEPTNDALTPGELLRRERERRSLSQLHIAEELHLDVRMVEAIETNRFDELGVPVYARGHLRQYATLLGLSPQLIIERYEAVTGRQEAPPPIPASATTSVAMQRPSLAGPLWLGVGLIALMLGWWIWATVATPGDPVQAALDEQFAAESQAQSEVASEPVTPPPSAVEASTPAPATTTTVPATTTAPPATTTTSPPAPVQPSRATNSPATSSPAPTSPAPGSAVAQSSQPANAPAADAVRLRLEFSDASWTEIYDATGKRLMFGLGESGRVRNVSGTPPIRITLGNASAVSVQVNGESVVVPRRAGKDSTRFVVAAGGAIEMSGTMTGEVSGE</sequence>
<dbReference type="SUPFAM" id="SSF47413">
    <property type="entry name" value="lambda repressor-like DNA-binding domains"/>
    <property type="match status" value="1"/>
</dbReference>
<dbReference type="InterPro" id="IPR025194">
    <property type="entry name" value="RodZ-like_C"/>
</dbReference>
<dbReference type="Pfam" id="PF13464">
    <property type="entry name" value="RodZ_C"/>
    <property type="match status" value="1"/>
</dbReference>
<feature type="compositionally biased region" description="Low complexity" evidence="1">
    <location>
        <begin position="220"/>
        <end position="250"/>
    </location>
</feature>
<accession>A0ABS1WUG3</accession>
<dbReference type="Gene3D" id="1.10.260.40">
    <property type="entry name" value="lambda repressor-like DNA-binding domains"/>
    <property type="match status" value="1"/>
</dbReference>
<reference evidence="4 5" key="1">
    <citation type="journal article" date="2021" name="Int. J. Syst. Evol. Microbiol.">
        <title>Steroidobacter gossypii sp. nov., isolated from soil of cotton cropping field.</title>
        <authorList>
            <person name="Huang R."/>
            <person name="Yang S."/>
            <person name="Zhen C."/>
            <person name="Liu W."/>
        </authorList>
    </citation>
    <scope>NUCLEOTIDE SEQUENCE [LARGE SCALE GENOMIC DNA]</scope>
    <source>
        <strain evidence="4 5">S1-65</strain>
    </source>
</reference>
<keyword evidence="2" id="KW-0472">Membrane</keyword>
<evidence type="ECO:0000256" key="1">
    <source>
        <dbReference type="SAM" id="MobiDB-lite"/>
    </source>
</evidence>
<dbReference type="InterPro" id="IPR010982">
    <property type="entry name" value="Lambda_DNA-bd_dom_sf"/>
</dbReference>
<proteinExistence type="predicted"/>
<feature type="domain" description="Cytoskeleton protein RodZ-like C-terminal" evidence="3">
    <location>
        <begin position="261"/>
        <end position="331"/>
    </location>
</feature>
<feature type="region of interest" description="Disordered" evidence="1">
    <location>
        <begin position="167"/>
        <end position="250"/>
    </location>
</feature>
<feature type="compositionally biased region" description="Polar residues" evidence="1">
    <location>
        <begin position="1"/>
        <end position="27"/>
    </location>
</feature>
<keyword evidence="5" id="KW-1185">Reference proteome</keyword>
<dbReference type="InterPro" id="IPR050400">
    <property type="entry name" value="Bact_Cytoskel_RodZ"/>
</dbReference>
<feature type="region of interest" description="Disordered" evidence="1">
    <location>
        <begin position="1"/>
        <end position="31"/>
    </location>
</feature>
<dbReference type="Pfam" id="PF13413">
    <property type="entry name" value="HTH_25"/>
    <property type="match status" value="1"/>
</dbReference>
<dbReference type="EMBL" id="JAEVLS010000002">
    <property type="protein sequence ID" value="MBM0104622.1"/>
    <property type="molecule type" value="Genomic_DNA"/>
</dbReference>
<dbReference type="PANTHER" id="PTHR34475">
    <property type="match status" value="1"/>
</dbReference>
<dbReference type="RefSeq" id="WP_203166620.1">
    <property type="nucleotide sequence ID" value="NZ_JAEVLS010000002.1"/>
</dbReference>
<evidence type="ECO:0000256" key="2">
    <source>
        <dbReference type="SAM" id="Phobius"/>
    </source>
</evidence>
<feature type="compositionally biased region" description="Low complexity" evidence="1">
    <location>
        <begin position="185"/>
        <end position="213"/>
    </location>
</feature>
<dbReference type="Proteomes" id="UP000661077">
    <property type="component" value="Unassembled WGS sequence"/>
</dbReference>
<evidence type="ECO:0000313" key="5">
    <source>
        <dbReference type="Proteomes" id="UP000661077"/>
    </source>
</evidence>
<evidence type="ECO:0000313" key="4">
    <source>
        <dbReference type="EMBL" id="MBM0104622.1"/>
    </source>
</evidence>
<keyword evidence="2" id="KW-1133">Transmembrane helix</keyword>
<feature type="transmembrane region" description="Helical" evidence="2">
    <location>
        <begin position="126"/>
        <end position="146"/>
    </location>
</feature>
<comment type="caution">
    <text evidence="4">The sequence shown here is derived from an EMBL/GenBank/DDBJ whole genome shotgun (WGS) entry which is preliminary data.</text>
</comment>